<protein>
    <submittedName>
        <fullName evidence="1">Uncharacterized protein</fullName>
    </submittedName>
</protein>
<comment type="caution">
    <text evidence="1">The sequence shown here is derived from an EMBL/GenBank/DDBJ whole genome shotgun (WGS) entry which is preliminary data.</text>
</comment>
<organism evidence="1 2">
    <name type="scientific">Dreissena polymorpha</name>
    <name type="common">Zebra mussel</name>
    <name type="synonym">Mytilus polymorpha</name>
    <dbReference type="NCBI Taxonomy" id="45954"/>
    <lineage>
        <taxon>Eukaryota</taxon>
        <taxon>Metazoa</taxon>
        <taxon>Spiralia</taxon>
        <taxon>Lophotrochozoa</taxon>
        <taxon>Mollusca</taxon>
        <taxon>Bivalvia</taxon>
        <taxon>Autobranchia</taxon>
        <taxon>Heteroconchia</taxon>
        <taxon>Euheterodonta</taxon>
        <taxon>Imparidentia</taxon>
        <taxon>Neoheterodontei</taxon>
        <taxon>Myida</taxon>
        <taxon>Dreissenoidea</taxon>
        <taxon>Dreissenidae</taxon>
        <taxon>Dreissena</taxon>
    </lineage>
</organism>
<dbReference type="Proteomes" id="UP000828390">
    <property type="component" value="Unassembled WGS sequence"/>
</dbReference>
<evidence type="ECO:0000313" key="1">
    <source>
        <dbReference type="EMBL" id="KAH3869116.1"/>
    </source>
</evidence>
<dbReference type="AlphaFoldDB" id="A0A9D4RHT7"/>
<reference evidence="1" key="2">
    <citation type="submission" date="2020-11" db="EMBL/GenBank/DDBJ databases">
        <authorList>
            <person name="McCartney M.A."/>
            <person name="Auch B."/>
            <person name="Kono T."/>
            <person name="Mallez S."/>
            <person name="Becker A."/>
            <person name="Gohl D.M."/>
            <person name="Silverstein K.A.T."/>
            <person name="Koren S."/>
            <person name="Bechman K.B."/>
            <person name="Herman A."/>
            <person name="Abrahante J.E."/>
            <person name="Garbe J."/>
        </authorList>
    </citation>
    <scope>NUCLEOTIDE SEQUENCE</scope>
    <source>
        <strain evidence="1">Duluth1</strain>
        <tissue evidence="1">Whole animal</tissue>
    </source>
</reference>
<dbReference type="EMBL" id="JAIWYP010000002">
    <property type="protein sequence ID" value="KAH3869116.1"/>
    <property type="molecule type" value="Genomic_DNA"/>
</dbReference>
<proteinExistence type="predicted"/>
<evidence type="ECO:0000313" key="2">
    <source>
        <dbReference type="Proteomes" id="UP000828390"/>
    </source>
</evidence>
<accession>A0A9D4RHT7</accession>
<reference evidence="1" key="1">
    <citation type="journal article" date="2019" name="bioRxiv">
        <title>The Genome of the Zebra Mussel, Dreissena polymorpha: A Resource for Invasive Species Research.</title>
        <authorList>
            <person name="McCartney M.A."/>
            <person name="Auch B."/>
            <person name="Kono T."/>
            <person name="Mallez S."/>
            <person name="Zhang Y."/>
            <person name="Obille A."/>
            <person name="Becker A."/>
            <person name="Abrahante J.E."/>
            <person name="Garbe J."/>
            <person name="Badalamenti J.P."/>
            <person name="Herman A."/>
            <person name="Mangelson H."/>
            <person name="Liachko I."/>
            <person name="Sullivan S."/>
            <person name="Sone E.D."/>
            <person name="Koren S."/>
            <person name="Silverstein K.A.T."/>
            <person name="Beckman K.B."/>
            <person name="Gohl D.M."/>
        </authorList>
    </citation>
    <scope>NUCLEOTIDE SEQUENCE</scope>
    <source>
        <strain evidence="1">Duluth1</strain>
        <tissue evidence="1">Whole animal</tissue>
    </source>
</reference>
<sequence>MLGIHLSEWCVTDEKLGEEASVNCQGQRDMSRDKGERTKECWRPELKTHRSCTASMCKWWLWVQ</sequence>
<keyword evidence="2" id="KW-1185">Reference proteome</keyword>
<name>A0A9D4RHT7_DREPO</name>
<gene>
    <name evidence="1" type="ORF">DPMN_032275</name>
</gene>